<evidence type="ECO:0000313" key="3">
    <source>
        <dbReference type="EMBL" id="RDU68258.1"/>
    </source>
</evidence>
<keyword evidence="1 3" id="KW-0489">Methyltransferase</keyword>
<protein>
    <submittedName>
        <fullName evidence="3">16S rRNA (Guanine(966)-N(2))-methyltransferase RsmD</fullName>
    </submittedName>
</protein>
<dbReference type="Proteomes" id="UP000256514">
    <property type="component" value="Unassembled WGS sequence"/>
</dbReference>
<keyword evidence="4" id="KW-1185">Reference proteome</keyword>
<dbReference type="SUPFAM" id="SSF53335">
    <property type="entry name" value="S-adenosyl-L-methionine-dependent methyltransferases"/>
    <property type="match status" value="1"/>
</dbReference>
<evidence type="ECO:0000256" key="1">
    <source>
        <dbReference type="ARBA" id="ARBA00022603"/>
    </source>
</evidence>
<dbReference type="InterPro" id="IPR004398">
    <property type="entry name" value="RNA_MeTrfase_RsmD"/>
</dbReference>
<dbReference type="GO" id="GO:0008168">
    <property type="term" value="F:methyltransferase activity"/>
    <property type="evidence" value="ECO:0007669"/>
    <property type="project" value="UniProtKB-KW"/>
</dbReference>
<dbReference type="AlphaFoldDB" id="A0A3D8ISJ4"/>
<dbReference type="OrthoDB" id="9803017at2"/>
<dbReference type="PIRSF" id="PIRSF004553">
    <property type="entry name" value="CHP00095"/>
    <property type="match status" value="1"/>
</dbReference>
<dbReference type="Gene3D" id="3.40.50.150">
    <property type="entry name" value="Vaccinia Virus protein VP39"/>
    <property type="match status" value="1"/>
</dbReference>
<evidence type="ECO:0000313" key="4">
    <source>
        <dbReference type="Proteomes" id="UP000256514"/>
    </source>
</evidence>
<proteinExistence type="predicted"/>
<sequence length="197" mass="22238">MNSSKNTPNITISTGKLKGLKLLLPASSTTRPTKAIVRQSFFNTIGNEIIDCVFVEGFGGSGSMGIEALSRGAKEGIFIERDSQSAQILTHNLLCAKKRAKELQYRIYTQDFFTTKDILHTLQTYSILYLDPPFALREGMQDIYHKCFEFVSNIHNPYIWLIAFEGMSEQDMPQALGKYARIKQKKFGKSTISYFAV</sequence>
<gene>
    <name evidence="3" type="primary">rsmD</name>
    <name evidence="3" type="ORF">CQA54_00100</name>
</gene>
<organism evidence="3 4">
    <name type="scientific">Helicobacter equorum</name>
    <dbReference type="NCBI Taxonomy" id="361872"/>
    <lineage>
        <taxon>Bacteria</taxon>
        <taxon>Pseudomonadati</taxon>
        <taxon>Campylobacterota</taxon>
        <taxon>Epsilonproteobacteria</taxon>
        <taxon>Campylobacterales</taxon>
        <taxon>Helicobacteraceae</taxon>
        <taxon>Helicobacter</taxon>
    </lineage>
</organism>
<dbReference type="InterPro" id="IPR029063">
    <property type="entry name" value="SAM-dependent_MTases_sf"/>
</dbReference>
<dbReference type="EMBL" id="NXLT01000001">
    <property type="protein sequence ID" value="RDU68258.1"/>
    <property type="molecule type" value="Genomic_DNA"/>
</dbReference>
<evidence type="ECO:0000256" key="2">
    <source>
        <dbReference type="ARBA" id="ARBA00022679"/>
    </source>
</evidence>
<reference evidence="3 4" key="1">
    <citation type="submission" date="2018-04" db="EMBL/GenBank/DDBJ databases">
        <title>Novel Campyloabacter and Helicobacter Species and Strains.</title>
        <authorList>
            <person name="Mannion A.J."/>
            <person name="Shen Z."/>
            <person name="Fox J.G."/>
        </authorList>
    </citation>
    <scope>NUCLEOTIDE SEQUENCE [LARGE SCALE GENOMIC DNA]</scope>
    <source>
        <strain evidence="3 4">MIT 12-6600</strain>
    </source>
</reference>
<keyword evidence="2 3" id="KW-0808">Transferase</keyword>
<dbReference type="RefSeq" id="WP_115570222.1">
    <property type="nucleotide sequence ID" value="NZ_NXLT01000001.1"/>
</dbReference>
<dbReference type="GO" id="GO:0031167">
    <property type="term" value="P:rRNA methylation"/>
    <property type="evidence" value="ECO:0007669"/>
    <property type="project" value="InterPro"/>
</dbReference>
<dbReference type="Pfam" id="PF03602">
    <property type="entry name" value="Cons_hypoth95"/>
    <property type="match status" value="1"/>
</dbReference>
<comment type="caution">
    <text evidence="3">The sequence shown here is derived from an EMBL/GenBank/DDBJ whole genome shotgun (WGS) entry which is preliminary data.</text>
</comment>
<dbReference type="PANTHER" id="PTHR43542">
    <property type="entry name" value="METHYLTRANSFERASE"/>
    <property type="match status" value="1"/>
</dbReference>
<accession>A0A3D8ISJ4</accession>
<name>A0A3D8ISJ4_9HELI</name>
<dbReference type="NCBIfam" id="TIGR00095">
    <property type="entry name" value="16S rRNA (guanine(966)-N(2))-methyltransferase RsmD"/>
    <property type="match status" value="1"/>
</dbReference>
<dbReference type="PANTHER" id="PTHR43542:SF1">
    <property type="entry name" value="METHYLTRANSFERASE"/>
    <property type="match status" value="1"/>
</dbReference>